<evidence type="ECO:0000313" key="18">
    <source>
        <dbReference type="Proteomes" id="UP000515135"/>
    </source>
</evidence>
<dbReference type="PANTHER" id="PTHR21328">
    <property type="entry name" value="POLY ADP-RIBOSE POLYMERASE FAMILY, MEMBER PARP"/>
    <property type="match status" value="1"/>
</dbReference>
<evidence type="ECO:0000256" key="13">
    <source>
        <dbReference type="ARBA" id="ARBA00056446"/>
    </source>
</evidence>
<keyword evidence="8 16" id="KW-1133">Transmembrane helix</keyword>
<proteinExistence type="inferred from homology"/>
<keyword evidence="10 16" id="KW-0472">Membrane</keyword>
<dbReference type="InterPro" id="IPR041400">
    <property type="entry name" value="PARP16_N"/>
</dbReference>
<dbReference type="GeneID" id="109471951"/>
<keyword evidence="11" id="KW-0834">Unfolded protein response</keyword>
<keyword evidence="18" id="KW-1185">Reference proteome</keyword>
<evidence type="ECO:0000256" key="2">
    <source>
        <dbReference type="ARBA" id="ARBA00022676"/>
    </source>
</evidence>
<dbReference type="InterPro" id="IPR051838">
    <property type="entry name" value="ARTD_PARP"/>
</dbReference>
<keyword evidence="6" id="KW-0013">ADP-ribosylation</keyword>
<dbReference type="GO" id="GO:0006986">
    <property type="term" value="P:response to unfolded protein"/>
    <property type="evidence" value="ECO:0007669"/>
    <property type="project" value="UniProtKB-KW"/>
</dbReference>
<evidence type="ECO:0000256" key="5">
    <source>
        <dbReference type="ARBA" id="ARBA00022695"/>
    </source>
</evidence>
<dbReference type="SUPFAM" id="SSF56399">
    <property type="entry name" value="ADP-ribosylation"/>
    <property type="match status" value="1"/>
</dbReference>
<dbReference type="AlphaFoldDB" id="A0A6P4YZD2"/>
<dbReference type="InterPro" id="IPR012317">
    <property type="entry name" value="Poly(ADP-ribose)pol_cat_dom"/>
</dbReference>
<protein>
    <recommendedName>
        <fullName evidence="15">Poly [ADP-ribose] polymerase</fullName>
        <shortName evidence="15">PARP</shortName>
        <ecNumber evidence="15">2.4.2.-</ecNumber>
    </recommendedName>
</protein>
<evidence type="ECO:0000256" key="11">
    <source>
        <dbReference type="ARBA" id="ARBA00023230"/>
    </source>
</evidence>
<comment type="subcellular location">
    <subcellularLocation>
        <location evidence="1">Endoplasmic reticulum membrane</location>
        <topology evidence="1">Single-pass type IV membrane protein</topology>
    </subcellularLocation>
</comment>
<comment type="subunit">
    <text evidence="14">Interacts with KPNB1.</text>
</comment>
<evidence type="ECO:0000313" key="19">
    <source>
        <dbReference type="RefSeq" id="XP_019627054.1"/>
    </source>
</evidence>
<evidence type="ECO:0000259" key="17">
    <source>
        <dbReference type="PROSITE" id="PS51059"/>
    </source>
</evidence>
<evidence type="ECO:0000256" key="16">
    <source>
        <dbReference type="SAM" id="Phobius"/>
    </source>
</evidence>
<evidence type="ECO:0000256" key="15">
    <source>
        <dbReference type="RuleBase" id="RU362114"/>
    </source>
</evidence>
<organism evidence="18 19">
    <name type="scientific">Branchiostoma belcheri</name>
    <name type="common">Amphioxus</name>
    <dbReference type="NCBI Taxonomy" id="7741"/>
    <lineage>
        <taxon>Eukaryota</taxon>
        <taxon>Metazoa</taxon>
        <taxon>Chordata</taxon>
        <taxon>Cephalochordata</taxon>
        <taxon>Leptocardii</taxon>
        <taxon>Amphioxiformes</taxon>
        <taxon>Branchiostomatidae</taxon>
        <taxon>Branchiostoma</taxon>
    </lineage>
</organism>
<accession>A0A6P4YZD2</accession>
<evidence type="ECO:0000256" key="1">
    <source>
        <dbReference type="ARBA" id="ARBA00004163"/>
    </source>
</evidence>
<evidence type="ECO:0000256" key="10">
    <source>
        <dbReference type="ARBA" id="ARBA00023136"/>
    </source>
</evidence>
<evidence type="ECO:0000256" key="8">
    <source>
        <dbReference type="ARBA" id="ARBA00022989"/>
    </source>
</evidence>
<gene>
    <name evidence="19" type="primary">LOC109471951</name>
</gene>
<keyword evidence="7" id="KW-0256">Endoplasmic reticulum</keyword>
<dbReference type="Gene3D" id="3.90.228.10">
    <property type="match status" value="1"/>
</dbReference>
<keyword evidence="2 15" id="KW-0328">Glycosyltransferase</keyword>
<evidence type="ECO:0000256" key="9">
    <source>
        <dbReference type="ARBA" id="ARBA00023027"/>
    </source>
</evidence>
<evidence type="ECO:0000256" key="4">
    <source>
        <dbReference type="ARBA" id="ARBA00022692"/>
    </source>
</evidence>
<keyword evidence="3 15" id="KW-0808">Transferase</keyword>
<dbReference type="Proteomes" id="UP000515135">
    <property type="component" value="Unplaced"/>
</dbReference>
<evidence type="ECO:0000256" key="12">
    <source>
        <dbReference type="ARBA" id="ARBA00024347"/>
    </source>
</evidence>
<evidence type="ECO:0000256" key="3">
    <source>
        <dbReference type="ARBA" id="ARBA00022679"/>
    </source>
</evidence>
<sequence length="346" mass="39890">MLTRKSLLFSRLDDFLKVFDDLNETRSVSMTEDVRTNVREKLEGDVLAADLQLSLFAAALLSYRHDTVLRPFPPGFARQNDEKDFPALKSVWKGLSGVKELLQDSRVTSDAQTLQLVHWVLETRNFHLRSCEPAEYKEVQRLTGYTSTNIPPPSHMFEVVHSESTDARFEETRQDRSLFYAFHGSRLDNFHSILHNGLHAHLNKNSLFGEGTYLSGDLGVSIIYSHKGQGWDRSMLGETMSCVAVCEVIMDPKYVKSKVEEENGRAKNKDKHEVPEKYYIVSNNELLRVKYVLVYAERKARPRVQAPSFFQRHKFFILMTLYVIVLAVIGAANSPNLQYYLRKFFR</sequence>
<name>A0A6P4YZD2_BRABE</name>
<feature type="domain" description="PARP catalytic" evidence="17">
    <location>
        <begin position="108"/>
        <end position="304"/>
    </location>
</feature>
<dbReference type="OrthoDB" id="19501at2759"/>
<evidence type="ECO:0000256" key="7">
    <source>
        <dbReference type="ARBA" id="ARBA00022824"/>
    </source>
</evidence>
<dbReference type="Pfam" id="PF00644">
    <property type="entry name" value="PARP"/>
    <property type="match status" value="1"/>
</dbReference>
<comment type="similarity">
    <text evidence="12">Belongs to the ARTD/PARP family.</text>
</comment>
<dbReference type="EC" id="2.4.2.-" evidence="15"/>
<keyword evidence="9 15" id="KW-0520">NAD</keyword>
<dbReference type="GO" id="GO:0016779">
    <property type="term" value="F:nucleotidyltransferase activity"/>
    <property type="evidence" value="ECO:0007669"/>
    <property type="project" value="UniProtKB-KW"/>
</dbReference>
<comment type="function">
    <text evidence="13">Intracellular mono-ADP-ribosyltransferase that plays a role in different processes, such as protein translation and unfolded protein response (UPR), through the mono-ADP-ribosylation of proteins involved in those processes. Acts as an inhibitor of protein translation by catalyzing mono-ADP-ribosylation of ribosomal subunits, such as RPL14 and RPS6, thereby inhibiting polysome assembly and mRNA loading. Mono-ADP-ribosylation of ribosomal subunits is promoted by NMNAT2. Involved in the unfolded protein response (UPR) by ADP-ribosylating and activating EIF2AK3 and ERN1, two important UPR effectors. May also mediate mono-ADP-ribosylation of karyopherin KPNB1 a nuclear import factor. May not modify proteins on arginine or cysteine residues compared to other mono-ADP-ribosyltransferases.</text>
</comment>
<dbReference type="FunFam" id="3.90.228.10:FF:000005">
    <property type="entry name" value="Poly [ADP-ribose] polymerase"/>
    <property type="match status" value="1"/>
</dbReference>
<evidence type="ECO:0000256" key="14">
    <source>
        <dbReference type="ARBA" id="ARBA00062100"/>
    </source>
</evidence>
<dbReference type="KEGG" id="bbel:109471951"/>
<feature type="transmembrane region" description="Helical" evidence="16">
    <location>
        <begin position="315"/>
        <end position="332"/>
    </location>
</feature>
<keyword evidence="5" id="KW-0548">Nucleotidyltransferase</keyword>
<dbReference type="GO" id="GO:0005789">
    <property type="term" value="C:endoplasmic reticulum membrane"/>
    <property type="evidence" value="ECO:0007669"/>
    <property type="project" value="UniProtKB-SubCell"/>
</dbReference>
<dbReference type="RefSeq" id="XP_019627054.1">
    <property type="nucleotide sequence ID" value="XM_019771495.1"/>
</dbReference>
<evidence type="ECO:0000256" key="6">
    <source>
        <dbReference type="ARBA" id="ARBA00022765"/>
    </source>
</evidence>
<dbReference type="Pfam" id="PF18084">
    <property type="entry name" value="ARTD15_N"/>
    <property type="match status" value="1"/>
</dbReference>
<dbReference type="GO" id="GO:0003950">
    <property type="term" value="F:NAD+ poly-ADP-ribosyltransferase activity"/>
    <property type="evidence" value="ECO:0007669"/>
    <property type="project" value="UniProtKB-UniRule"/>
</dbReference>
<reference evidence="19" key="1">
    <citation type="submission" date="2025-08" db="UniProtKB">
        <authorList>
            <consortium name="RefSeq"/>
        </authorList>
    </citation>
    <scope>IDENTIFICATION</scope>
    <source>
        <tissue evidence="19">Gonad</tissue>
    </source>
</reference>
<keyword evidence="4 16" id="KW-0812">Transmembrane</keyword>
<dbReference type="PROSITE" id="PS51059">
    <property type="entry name" value="PARP_CATALYTIC"/>
    <property type="match status" value="1"/>
</dbReference>